<feature type="region of interest" description="Disordered" evidence="1">
    <location>
        <begin position="902"/>
        <end position="923"/>
    </location>
</feature>
<dbReference type="PANTHER" id="PTHR36182:SF1">
    <property type="entry name" value="PROTEIN, PUTATIVE (AFU_ORTHOLOGUE AFUA_6G10930)-RELATED"/>
    <property type="match status" value="1"/>
</dbReference>
<evidence type="ECO:0000313" key="3">
    <source>
        <dbReference type="Proteomes" id="UP000813461"/>
    </source>
</evidence>
<evidence type="ECO:0000256" key="1">
    <source>
        <dbReference type="SAM" id="MobiDB-lite"/>
    </source>
</evidence>
<keyword evidence="3" id="KW-1185">Reference proteome</keyword>
<dbReference type="EMBL" id="JAGMVJ010000005">
    <property type="protein sequence ID" value="KAH7090777.1"/>
    <property type="molecule type" value="Genomic_DNA"/>
</dbReference>
<feature type="region of interest" description="Disordered" evidence="1">
    <location>
        <begin position="844"/>
        <end position="865"/>
    </location>
</feature>
<dbReference type="PANTHER" id="PTHR36182">
    <property type="entry name" value="PROTEIN, PUTATIVE (AFU_ORTHOLOGUE AFUA_6G10930)-RELATED"/>
    <property type="match status" value="1"/>
</dbReference>
<sequence length="967" mass="104127">MLGRLLHFFLLSTHCMLDIMALLYILGALSSFPLIHAHMQMINPSPFRDPHSNRQNEPKDWNILNPLHADGSDFACKGYQWNTPWTPVATYEAGKTYNMELKGGATHGGGSCQLSMSFDRGVTFKVIKSIVGGCPDRKKYSFTIPKELGRGLGKRRTTGLFAWTWFNRVGNREMYMNCAVVDIVPKGASKRDLEVRSEPLDARDVAMVNAAAQRALASYPPLFVANLASVNDCITKETYDVVFDDPGQSIAFADGQSRSAKPSFRKGECTGSGIKSAGSSSSSSSPPPSSQGSSLGGNTGQWQGPSSSSKKCDLSDGQYHPECTGGSNNQQTVTASDVSGTKWGQAKAVQKPSQQVASDQGPEDVRTGKQPSRTAQKELAEYLASLYGGKVPSRKRDTPVAQHVHITKPVAQDTVQETVQETDQQVDALVPAAQSTSDDLPSRHHGDTTTFEALAQELADIAGEDGPNDPLFEELIFTPEHYDDYDDLYFTSRSATTCKHFKRTTATCASPNRWVKRGTCSWSCARKGRVVKREQKTQRIAAHLIGLERKVAKLVQLAEKKKHSSTRLHRRENEDPTPEKDLVPAPTSLARFLLYLDQLQDKVIECIRNIAAIAPVSLDRAAVAADSIDLPTPAQVQADNLPPDGFIGKRQLVPPPIESLPPYDWPAILGIKDNTIANIPSPVPQLQIPPLPVPTLPVPKAETFPWNSIPKLNPRPRPIWTNPFASYDNPIPDLTPGDVTAEGTAQAAWLAGLAQNNDILNSPVTPIAAPVKPIVATLPELVNPVAQAAPSLPSPSLLLAPPPVPSTAQDKWTSALISATNQNSPPLFPAPFIPLLPSPIALSSSTLPSPPPTSAPTPSSPPPLSPAAALFPYLQPPGPVIPPDLSFTWPGPNNPGEGDIFQPGTGNLVSGDIGGGGKGVSNLEQMPQLVNDLGPGSEEEVRKWFEELEEKYPPDVDDTDDSAVSGV</sequence>
<organism evidence="2 3">
    <name type="scientific">Paraphoma chrysanthemicola</name>
    <dbReference type="NCBI Taxonomy" id="798071"/>
    <lineage>
        <taxon>Eukaryota</taxon>
        <taxon>Fungi</taxon>
        <taxon>Dikarya</taxon>
        <taxon>Ascomycota</taxon>
        <taxon>Pezizomycotina</taxon>
        <taxon>Dothideomycetes</taxon>
        <taxon>Pleosporomycetidae</taxon>
        <taxon>Pleosporales</taxon>
        <taxon>Pleosporineae</taxon>
        <taxon>Phaeosphaeriaceae</taxon>
        <taxon>Paraphoma</taxon>
    </lineage>
</organism>
<gene>
    <name evidence="2" type="ORF">FB567DRAFT_299670</name>
</gene>
<comment type="caution">
    <text evidence="2">The sequence shown here is derived from an EMBL/GenBank/DDBJ whole genome shotgun (WGS) entry which is preliminary data.</text>
</comment>
<feature type="compositionally biased region" description="Low complexity" evidence="1">
    <location>
        <begin position="271"/>
        <end position="284"/>
    </location>
</feature>
<feature type="compositionally biased region" description="Pro residues" evidence="1">
    <location>
        <begin position="848"/>
        <end position="865"/>
    </location>
</feature>
<feature type="region of interest" description="Disordered" evidence="1">
    <location>
        <begin position="948"/>
        <end position="967"/>
    </location>
</feature>
<accession>A0A8K0W178</accession>
<feature type="region of interest" description="Disordered" evidence="1">
    <location>
        <begin position="560"/>
        <end position="582"/>
    </location>
</feature>
<reference evidence="2" key="1">
    <citation type="journal article" date="2021" name="Nat. Commun.">
        <title>Genetic determinants of endophytism in the Arabidopsis root mycobiome.</title>
        <authorList>
            <person name="Mesny F."/>
            <person name="Miyauchi S."/>
            <person name="Thiergart T."/>
            <person name="Pickel B."/>
            <person name="Atanasova L."/>
            <person name="Karlsson M."/>
            <person name="Huettel B."/>
            <person name="Barry K.W."/>
            <person name="Haridas S."/>
            <person name="Chen C."/>
            <person name="Bauer D."/>
            <person name="Andreopoulos W."/>
            <person name="Pangilinan J."/>
            <person name="LaButti K."/>
            <person name="Riley R."/>
            <person name="Lipzen A."/>
            <person name="Clum A."/>
            <person name="Drula E."/>
            <person name="Henrissat B."/>
            <person name="Kohler A."/>
            <person name="Grigoriev I.V."/>
            <person name="Martin F.M."/>
            <person name="Hacquard S."/>
        </authorList>
    </citation>
    <scope>NUCLEOTIDE SEQUENCE</scope>
    <source>
        <strain evidence="2">MPI-SDFR-AT-0120</strain>
    </source>
</reference>
<feature type="compositionally biased region" description="Polar residues" evidence="1">
    <location>
        <begin position="325"/>
        <end position="339"/>
    </location>
</feature>
<evidence type="ECO:0008006" key="4">
    <source>
        <dbReference type="Google" id="ProtNLM"/>
    </source>
</evidence>
<feature type="compositionally biased region" description="Basic and acidic residues" evidence="1">
    <location>
        <begin position="571"/>
        <end position="582"/>
    </location>
</feature>
<name>A0A8K0W178_9PLEO</name>
<protein>
    <recommendedName>
        <fullName evidence="4">Lytic polysaccharide monooxygenase</fullName>
    </recommendedName>
</protein>
<feature type="region of interest" description="Disordered" evidence="1">
    <location>
        <begin position="251"/>
        <end position="375"/>
    </location>
</feature>
<dbReference type="Proteomes" id="UP000813461">
    <property type="component" value="Unassembled WGS sequence"/>
</dbReference>
<dbReference type="Gene3D" id="2.70.50.70">
    <property type="match status" value="1"/>
</dbReference>
<dbReference type="AlphaFoldDB" id="A0A8K0W178"/>
<dbReference type="OrthoDB" id="2342176at2759"/>
<proteinExistence type="predicted"/>
<feature type="compositionally biased region" description="Basic residues" evidence="1">
    <location>
        <begin position="560"/>
        <end position="570"/>
    </location>
</feature>
<evidence type="ECO:0000313" key="2">
    <source>
        <dbReference type="EMBL" id="KAH7090777.1"/>
    </source>
</evidence>
<feature type="compositionally biased region" description="Polar residues" evidence="1">
    <location>
        <begin position="300"/>
        <end position="309"/>
    </location>
</feature>